<protein>
    <submittedName>
        <fullName evidence="3">Microtubule-associated serine/threonine-protein kinase 4-like</fullName>
    </submittedName>
</protein>
<feature type="compositionally biased region" description="Low complexity" evidence="1">
    <location>
        <begin position="10"/>
        <end position="27"/>
    </location>
</feature>
<organism evidence="2 3">
    <name type="scientific">Salvelinus namaycush</name>
    <name type="common">Lake trout</name>
    <name type="synonym">Salmo namaycush</name>
    <dbReference type="NCBI Taxonomy" id="8040"/>
    <lineage>
        <taxon>Eukaryota</taxon>
        <taxon>Metazoa</taxon>
        <taxon>Chordata</taxon>
        <taxon>Craniata</taxon>
        <taxon>Vertebrata</taxon>
        <taxon>Euteleostomi</taxon>
        <taxon>Actinopterygii</taxon>
        <taxon>Neopterygii</taxon>
        <taxon>Teleostei</taxon>
        <taxon>Protacanthopterygii</taxon>
        <taxon>Salmoniformes</taxon>
        <taxon>Salmonidae</taxon>
        <taxon>Salmoninae</taxon>
        <taxon>Salvelinus</taxon>
    </lineage>
</organism>
<evidence type="ECO:0000313" key="2">
    <source>
        <dbReference type="Proteomes" id="UP000808372"/>
    </source>
</evidence>
<reference evidence="3" key="1">
    <citation type="submission" date="2025-08" db="UniProtKB">
        <authorList>
            <consortium name="RefSeq"/>
        </authorList>
    </citation>
    <scope>IDENTIFICATION</scope>
    <source>
        <tissue evidence="3">White muscle</tissue>
    </source>
</reference>
<proteinExistence type="predicted"/>
<name>A0A8U0P9Z4_SALNM</name>
<dbReference type="RefSeq" id="XP_038820567.1">
    <property type="nucleotide sequence ID" value="XM_038964639.1"/>
</dbReference>
<evidence type="ECO:0000313" key="3">
    <source>
        <dbReference type="RefSeq" id="XP_038820567.1"/>
    </source>
</evidence>
<keyword evidence="2" id="KW-1185">Reference proteome</keyword>
<accession>A0A8U0P9Z4</accession>
<dbReference type="Proteomes" id="UP000808372">
    <property type="component" value="Chromosome 26"/>
</dbReference>
<feature type="region of interest" description="Disordered" evidence="1">
    <location>
        <begin position="59"/>
        <end position="85"/>
    </location>
</feature>
<feature type="compositionally biased region" description="Basic and acidic residues" evidence="1">
    <location>
        <begin position="73"/>
        <end position="85"/>
    </location>
</feature>
<sequence>MEAQHFETFGSDSGSQSSSGSETLSEGEGIDICLEEVHQYYEYFNNQHTSDFVTLKTEGKEEKSVADDEALEPENKEHGEGGDKMLDNILYPPSMPFRKSTNPEVIHGLGLALKFKRPLCEDGKNLRRGSLGSALKGKYLLPYVSPHQAWQTPSENSNLVRMRSTTLGKSAPSLTSSLVRSTSC</sequence>
<dbReference type="GeneID" id="120020968"/>
<evidence type="ECO:0000256" key="1">
    <source>
        <dbReference type="SAM" id="MobiDB-lite"/>
    </source>
</evidence>
<gene>
    <name evidence="3" type="primary">LOC120020968</name>
</gene>
<dbReference type="KEGG" id="snh:120020968"/>
<feature type="region of interest" description="Disordered" evidence="1">
    <location>
        <begin position="1"/>
        <end position="27"/>
    </location>
</feature>
<dbReference type="AlphaFoldDB" id="A0A8U0P9Z4"/>